<accession>A0ABU9NJL1</accession>
<reference evidence="2 3" key="1">
    <citation type="submission" date="2024-03" db="EMBL/GenBank/DDBJ databases">
        <title>Two novel species of the genus Flavobacterium exhibiting potentially degradation of complex polysaccharides.</title>
        <authorList>
            <person name="Lian X."/>
        </authorList>
    </citation>
    <scope>NUCLEOTIDE SEQUENCE [LARGE SCALE GENOMIC DNA]</scope>
    <source>
        <strain evidence="2 3">N6</strain>
    </source>
</reference>
<organism evidence="2 3">
    <name type="scientific">Flavobacterium polysaccharolyticum</name>
    <dbReference type="NCBI Taxonomy" id="3133148"/>
    <lineage>
        <taxon>Bacteria</taxon>
        <taxon>Pseudomonadati</taxon>
        <taxon>Bacteroidota</taxon>
        <taxon>Flavobacteriia</taxon>
        <taxon>Flavobacteriales</taxon>
        <taxon>Flavobacteriaceae</taxon>
        <taxon>Flavobacterium</taxon>
    </lineage>
</organism>
<keyword evidence="3" id="KW-1185">Reference proteome</keyword>
<protein>
    <submittedName>
        <fullName evidence="2">Uncharacterized protein</fullName>
    </submittedName>
</protein>
<evidence type="ECO:0000256" key="1">
    <source>
        <dbReference type="SAM" id="Phobius"/>
    </source>
</evidence>
<gene>
    <name evidence="2" type="ORF">WFZ86_03305</name>
</gene>
<feature type="transmembrane region" description="Helical" evidence="1">
    <location>
        <begin position="97"/>
        <end position="117"/>
    </location>
</feature>
<proteinExistence type="predicted"/>
<keyword evidence="1" id="KW-1133">Transmembrane helix</keyword>
<name>A0ABU9NJL1_9FLAO</name>
<feature type="transmembrane region" description="Helical" evidence="1">
    <location>
        <begin position="7"/>
        <end position="26"/>
    </location>
</feature>
<feature type="transmembrane region" description="Helical" evidence="1">
    <location>
        <begin position="129"/>
        <end position="154"/>
    </location>
</feature>
<keyword evidence="1" id="KW-0812">Transmembrane</keyword>
<dbReference type="RefSeq" id="WP_342690603.1">
    <property type="nucleotide sequence ID" value="NZ_JBCGDP010000002.1"/>
</dbReference>
<dbReference type="Proteomes" id="UP001468798">
    <property type="component" value="Unassembled WGS sequence"/>
</dbReference>
<evidence type="ECO:0000313" key="3">
    <source>
        <dbReference type="Proteomes" id="UP001468798"/>
    </source>
</evidence>
<comment type="caution">
    <text evidence="2">The sequence shown here is derived from an EMBL/GenBank/DDBJ whole genome shotgun (WGS) entry which is preliminary data.</text>
</comment>
<evidence type="ECO:0000313" key="2">
    <source>
        <dbReference type="EMBL" id="MEM0575514.1"/>
    </source>
</evidence>
<feature type="transmembrane region" description="Helical" evidence="1">
    <location>
        <begin position="65"/>
        <end position="85"/>
    </location>
</feature>
<dbReference type="EMBL" id="JBCGDP010000002">
    <property type="protein sequence ID" value="MEM0575514.1"/>
    <property type="molecule type" value="Genomic_DNA"/>
</dbReference>
<keyword evidence="1" id="KW-0472">Membrane</keyword>
<sequence length="169" mass="19697">MRKINYLQIIFHFIATCFFIYSFYSYSAIYNIKILTAISENGSENVLRNSEKFGITIIDVWNFSFITQLSAVLGILTSFIISMVISIKNKWSVWNSFIVLVLCYTLNRFDLLGWSYLKTYISPGRLVNNLLFSFLITGSFLLLIGLIIFFSNFLKTRIENQKLKQMHCC</sequence>